<dbReference type="GO" id="GO:0016853">
    <property type="term" value="F:isomerase activity"/>
    <property type="evidence" value="ECO:0007669"/>
    <property type="project" value="UniProtKB-KW"/>
</dbReference>
<keyword evidence="7" id="KW-1185">Reference proteome</keyword>
<dbReference type="Pfam" id="PF13490">
    <property type="entry name" value="zf-HC2"/>
    <property type="match status" value="1"/>
</dbReference>
<evidence type="ECO:0000313" key="6">
    <source>
        <dbReference type="EMBL" id="MEB8338994.1"/>
    </source>
</evidence>
<dbReference type="EMBL" id="JAOZYC010000107">
    <property type="protein sequence ID" value="MEB8338994.1"/>
    <property type="molecule type" value="Genomic_DNA"/>
</dbReference>
<dbReference type="Gene3D" id="1.10.10.1320">
    <property type="entry name" value="Anti-sigma factor, zinc-finger domain"/>
    <property type="match status" value="1"/>
</dbReference>
<feature type="compositionally biased region" description="Gly residues" evidence="3">
    <location>
        <begin position="59"/>
        <end position="70"/>
    </location>
</feature>
<keyword evidence="6" id="KW-0413">Isomerase</keyword>
<dbReference type="InterPro" id="IPR024344">
    <property type="entry name" value="MDMPI_metal-binding"/>
</dbReference>
<feature type="domain" description="Putative zinc-finger" evidence="5">
    <location>
        <begin position="11"/>
        <end position="42"/>
    </location>
</feature>
<accession>A0ABU6F4R7</accession>
<proteinExistence type="predicted"/>
<feature type="region of interest" description="Disordered" evidence="3">
    <location>
        <begin position="54"/>
        <end position="91"/>
    </location>
</feature>
<dbReference type="SUPFAM" id="SSF109854">
    <property type="entry name" value="DinB/YfiT-like putative metalloenzymes"/>
    <property type="match status" value="1"/>
</dbReference>
<protein>
    <submittedName>
        <fullName evidence="6">Maleylpyruvate isomerase family mycothiol-dependent enzyme</fullName>
    </submittedName>
</protein>
<keyword evidence="2" id="KW-0804">Transcription</keyword>
<evidence type="ECO:0000313" key="7">
    <source>
        <dbReference type="Proteomes" id="UP001354931"/>
    </source>
</evidence>
<organism evidence="6 7">
    <name type="scientific">Streptomyces endophyticus</name>
    <dbReference type="NCBI Taxonomy" id="714166"/>
    <lineage>
        <taxon>Bacteria</taxon>
        <taxon>Bacillati</taxon>
        <taxon>Actinomycetota</taxon>
        <taxon>Actinomycetes</taxon>
        <taxon>Kitasatosporales</taxon>
        <taxon>Streptomycetaceae</taxon>
        <taxon>Streptomyces</taxon>
    </lineage>
</organism>
<sequence>MATDARDHATVSELLGAWALQALPADEQRAVPAHLADCEECAAEAERLRATVRTLNGPNGNGANGDGSNGHGAADVPQDDAAGHPFRTGTGPLAAALAHRPPVPRAAPAAAPHAQPYAATVAALQALLAEADDAWSTEVVHGWTVRDTVAHLIAADEPLAVHLGLPAHEPPAHEPPADAPDDGGDWRTAWEARTRTVIAHERARDPHATVAVWRDRAAELLAAPAATDPELAAQAATLMGARLPVAEHFLVRAFETWIHSHDIGRALDRPVPPPPAGHLWRLVRLAVRILGQALGPKAPPVALTVTDASRTTEWVLGSEDEPVRAEIALDPVDFCLLIGGRTAPDTLPPGTGDPTAARTLLNRAAQLAWL</sequence>
<dbReference type="Pfam" id="PF11716">
    <property type="entry name" value="MDMPI_N"/>
    <property type="match status" value="1"/>
</dbReference>
<dbReference type="NCBIfam" id="TIGR03083">
    <property type="entry name" value="maleylpyruvate isomerase family mycothiol-dependent enzyme"/>
    <property type="match status" value="1"/>
</dbReference>
<dbReference type="InterPro" id="IPR017517">
    <property type="entry name" value="Maleyloyr_isom"/>
</dbReference>
<dbReference type="RefSeq" id="WP_326016875.1">
    <property type="nucleotide sequence ID" value="NZ_JAOZYC010000107.1"/>
</dbReference>
<evidence type="ECO:0000259" key="5">
    <source>
        <dbReference type="Pfam" id="PF13490"/>
    </source>
</evidence>
<evidence type="ECO:0000256" key="1">
    <source>
        <dbReference type="ARBA" id="ARBA00023015"/>
    </source>
</evidence>
<dbReference type="Gene3D" id="1.20.120.450">
    <property type="entry name" value="dinb family like domain"/>
    <property type="match status" value="1"/>
</dbReference>
<dbReference type="InterPro" id="IPR034660">
    <property type="entry name" value="DinB/YfiT-like"/>
</dbReference>
<feature type="domain" description="Mycothiol-dependent maleylpyruvate isomerase metal-binding" evidence="4">
    <location>
        <begin position="119"/>
        <end position="263"/>
    </location>
</feature>
<comment type="caution">
    <text evidence="6">The sequence shown here is derived from an EMBL/GenBank/DDBJ whole genome shotgun (WGS) entry which is preliminary data.</text>
</comment>
<gene>
    <name evidence="6" type="ORF">OKJ99_15995</name>
</gene>
<evidence type="ECO:0000259" key="4">
    <source>
        <dbReference type="Pfam" id="PF11716"/>
    </source>
</evidence>
<name>A0ABU6F4R7_9ACTN</name>
<evidence type="ECO:0000256" key="2">
    <source>
        <dbReference type="ARBA" id="ARBA00023163"/>
    </source>
</evidence>
<dbReference type="InterPro" id="IPR027383">
    <property type="entry name" value="Znf_put"/>
</dbReference>
<evidence type="ECO:0000256" key="3">
    <source>
        <dbReference type="SAM" id="MobiDB-lite"/>
    </source>
</evidence>
<dbReference type="Proteomes" id="UP001354931">
    <property type="component" value="Unassembled WGS sequence"/>
</dbReference>
<reference evidence="6 7" key="1">
    <citation type="submission" date="2022-10" db="EMBL/GenBank/DDBJ databases">
        <authorList>
            <person name="Xie J."/>
            <person name="Shen N."/>
        </authorList>
    </citation>
    <scope>NUCLEOTIDE SEQUENCE [LARGE SCALE GENOMIC DNA]</scope>
    <source>
        <strain evidence="6 7">YIM65594</strain>
    </source>
</reference>
<dbReference type="InterPro" id="IPR041916">
    <property type="entry name" value="Anti_sigma_zinc_sf"/>
</dbReference>
<keyword evidence="1" id="KW-0805">Transcription regulation</keyword>